<reference evidence="3" key="1">
    <citation type="submission" date="2023-02" db="EMBL/GenBank/DDBJ databases">
        <authorList>
            <person name="Palmer J.M."/>
        </authorList>
    </citation>
    <scope>NUCLEOTIDE SEQUENCE</scope>
    <source>
        <strain evidence="3">FW57</strain>
    </source>
</reference>
<dbReference type="PANTHER" id="PTHR28221:SF2">
    <property type="entry name" value="RNA POLYMERASE I-SPECIFIC TRANSCRIPTION INITIATION FACTOR RRN6"/>
    <property type="match status" value="1"/>
</dbReference>
<comment type="caution">
    <text evidence="3">The sequence shown here is derived from an EMBL/GenBank/DDBJ whole genome shotgun (WGS) entry which is preliminary data.</text>
</comment>
<dbReference type="InterPro" id="IPR019350">
    <property type="entry name" value="RNA_pol_I-sp_TIF_RRN6-like"/>
</dbReference>
<dbReference type="Pfam" id="PF10214">
    <property type="entry name" value="Rrn6_beta-prop"/>
    <property type="match status" value="1"/>
</dbReference>
<evidence type="ECO:0000313" key="3">
    <source>
        <dbReference type="EMBL" id="KAG7285270.1"/>
    </source>
</evidence>
<gene>
    <name evidence="3" type="ORF">NEMBOFW57_009891</name>
</gene>
<evidence type="ECO:0000259" key="2">
    <source>
        <dbReference type="Pfam" id="PF10214"/>
    </source>
</evidence>
<accession>A0AAD4HWD3</accession>
<dbReference type="GO" id="GO:0042790">
    <property type="term" value="P:nucleolar large rRNA transcription by RNA polymerase I"/>
    <property type="evidence" value="ECO:0007669"/>
    <property type="project" value="TreeGrafter"/>
</dbReference>
<evidence type="ECO:0000256" key="1">
    <source>
        <dbReference type="SAM" id="MobiDB-lite"/>
    </source>
</evidence>
<name>A0AAD4HWD3_9PEZI</name>
<dbReference type="GO" id="GO:0001179">
    <property type="term" value="F:RNA polymerase I general transcription initiation factor binding"/>
    <property type="evidence" value="ECO:0007669"/>
    <property type="project" value="TreeGrafter"/>
</dbReference>
<feature type="region of interest" description="Disordered" evidence="1">
    <location>
        <begin position="326"/>
        <end position="350"/>
    </location>
</feature>
<dbReference type="GO" id="GO:0070860">
    <property type="term" value="C:RNA polymerase I core factor complex"/>
    <property type="evidence" value="ECO:0007669"/>
    <property type="project" value="TreeGrafter"/>
</dbReference>
<dbReference type="EMBL" id="JAHCVI010000005">
    <property type="protein sequence ID" value="KAG7285270.1"/>
    <property type="molecule type" value="Genomic_DNA"/>
</dbReference>
<sequence>MDDRHTAVQPTARAKARRVPADGIIGRLTYTPAQGDEIPTSQPSDMGPSQVAKHQKQWLLGHLSEASILDEGVESLLLEEIAVSQAKSSPALADAPSLFSVGEVADLREGESNKGHPVLAVASGVSGNVLRLISLAREKWVWRAADIRVDVHATNNKLEGNGFQDVVPISLVKFAIDARKYDPIRWLLVQNGASTTVYEPELRAIPMPAGKPLGRVSGTSVASQFFDNPLFTIPCEQTGGSLQADVCFTRQAEADIPRMAIIDQAGYWSVWDVTGRLTSRPKNLTPVLKMCGNSISGSISKLPFNSMNELQPHKILWLARNHETLQSSSRSAKHTRSAIEPSGGHPELEPHPSRQLLLLCSPRNLHVFDPAAQKLHSVSHLVLPKATHRILGIASSRLDPAQAFILTSTTFFWVVVREGKRKSLTLDILVSCPHQKDVNDPTLRLDVSPGAYVNGLMACFVCVPPLRTPR</sequence>
<dbReference type="InterPro" id="IPR048535">
    <property type="entry name" value="RRN6_beta-prop"/>
</dbReference>
<dbReference type="GO" id="GO:0001163">
    <property type="term" value="F:RNA polymerase I transcription regulatory region sequence-specific DNA binding"/>
    <property type="evidence" value="ECO:0007669"/>
    <property type="project" value="TreeGrafter"/>
</dbReference>
<evidence type="ECO:0000313" key="4">
    <source>
        <dbReference type="Proteomes" id="UP001197093"/>
    </source>
</evidence>
<organism evidence="3 4">
    <name type="scientific">Staphylotrichum longicolle</name>
    <dbReference type="NCBI Taxonomy" id="669026"/>
    <lineage>
        <taxon>Eukaryota</taxon>
        <taxon>Fungi</taxon>
        <taxon>Dikarya</taxon>
        <taxon>Ascomycota</taxon>
        <taxon>Pezizomycotina</taxon>
        <taxon>Sordariomycetes</taxon>
        <taxon>Sordariomycetidae</taxon>
        <taxon>Sordariales</taxon>
        <taxon>Chaetomiaceae</taxon>
        <taxon>Staphylotrichum</taxon>
    </lineage>
</organism>
<protein>
    <recommendedName>
        <fullName evidence="2">RRN6 beta-propeller domain-containing protein</fullName>
    </recommendedName>
</protein>
<dbReference type="Proteomes" id="UP001197093">
    <property type="component" value="Unassembled WGS sequence"/>
</dbReference>
<keyword evidence="4" id="KW-1185">Reference proteome</keyword>
<dbReference type="AlphaFoldDB" id="A0AAD4HWD3"/>
<feature type="domain" description="RRN6 beta-propeller" evidence="2">
    <location>
        <begin position="97"/>
        <end position="448"/>
    </location>
</feature>
<proteinExistence type="predicted"/>
<dbReference type="PANTHER" id="PTHR28221">
    <property type="entry name" value="RNA POLYMERASE I-SPECIFIC TRANSCRIPTION INITIATION FACTOR RRN6"/>
    <property type="match status" value="1"/>
</dbReference>